<evidence type="ECO:0000256" key="7">
    <source>
        <dbReference type="ARBA" id="ARBA00022840"/>
    </source>
</evidence>
<dbReference type="EMBL" id="JBHUMF010000012">
    <property type="protein sequence ID" value="MFD2680103.1"/>
    <property type="molecule type" value="Genomic_DNA"/>
</dbReference>
<dbReference type="Gene3D" id="3.30.450.20">
    <property type="entry name" value="PAS domain"/>
    <property type="match status" value="4"/>
</dbReference>
<feature type="domain" description="PAC" evidence="11">
    <location>
        <begin position="553"/>
        <end position="605"/>
    </location>
</feature>
<dbReference type="SUPFAM" id="SSF55874">
    <property type="entry name" value="ATPase domain of HSP90 chaperone/DNA topoisomerase II/histidine kinase"/>
    <property type="match status" value="1"/>
</dbReference>
<dbReference type="PANTHER" id="PTHR43065">
    <property type="entry name" value="SENSOR HISTIDINE KINASE"/>
    <property type="match status" value="1"/>
</dbReference>
<dbReference type="PRINTS" id="PR00344">
    <property type="entry name" value="BCTRLSENSOR"/>
</dbReference>
<reference evidence="13" key="1">
    <citation type="journal article" date="2019" name="Int. J. Syst. Evol. Microbiol.">
        <title>The Global Catalogue of Microorganisms (GCM) 10K type strain sequencing project: providing services to taxonomists for standard genome sequencing and annotation.</title>
        <authorList>
            <consortium name="The Broad Institute Genomics Platform"/>
            <consortium name="The Broad Institute Genome Sequencing Center for Infectious Disease"/>
            <person name="Wu L."/>
            <person name="Ma J."/>
        </authorList>
    </citation>
    <scope>NUCLEOTIDE SEQUENCE [LARGE SCALE GENOMIC DNA]</scope>
    <source>
        <strain evidence="13">KCTC 3913</strain>
    </source>
</reference>
<dbReference type="Pfam" id="PF00512">
    <property type="entry name" value="HisKA"/>
    <property type="match status" value="1"/>
</dbReference>
<dbReference type="InterPro" id="IPR005467">
    <property type="entry name" value="His_kinase_dom"/>
</dbReference>
<dbReference type="InterPro" id="IPR036097">
    <property type="entry name" value="HisK_dim/P_sf"/>
</dbReference>
<evidence type="ECO:0000256" key="6">
    <source>
        <dbReference type="ARBA" id="ARBA00022777"/>
    </source>
</evidence>
<comment type="caution">
    <text evidence="12">The sequence shown here is derived from an EMBL/GenBank/DDBJ whole genome shotgun (WGS) entry which is preliminary data.</text>
</comment>
<dbReference type="Pfam" id="PF00989">
    <property type="entry name" value="PAS"/>
    <property type="match status" value="1"/>
</dbReference>
<dbReference type="Gene3D" id="1.10.287.130">
    <property type="match status" value="1"/>
</dbReference>
<dbReference type="InterPro" id="IPR035965">
    <property type="entry name" value="PAS-like_dom_sf"/>
</dbReference>
<keyword evidence="3" id="KW-0597">Phosphoprotein</keyword>
<evidence type="ECO:0000259" key="11">
    <source>
        <dbReference type="PROSITE" id="PS50113"/>
    </source>
</evidence>
<dbReference type="SMART" id="SM00091">
    <property type="entry name" value="PAS"/>
    <property type="match status" value="3"/>
</dbReference>
<evidence type="ECO:0000256" key="2">
    <source>
        <dbReference type="ARBA" id="ARBA00012438"/>
    </source>
</evidence>
<dbReference type="SMART" id="SM00086">
    <property type="entry name" value="PAC"/>
    <property type="match status" value="3"/>
</dbReference>
<dbReference type="Proteomes" id="UP001597506">
    <property type="component" value="Unassembled WGS sequence"/>
</dbReference>
<feature type="domain" description="Histidine kinase" evidence="9">
    <location>
        <begin position="618"/>
        <end position="819"/>
    </location>
</feature>
<dbReference type="EC" id="2.7.13.3" evidence="2"/>
<dbReference type="InterPro" id="IPR036890">
    <property type="entry name" value="HATPase_C_sf"/>
</dbReference>
<dbReference type="InterPro" id="IPR001610">
    <property type="entry name" value="PAC"/>
</dbReference>
<dbReference type="SUPFAM" id="SSF55785">
    <property type="entry name" value="PYP-like sensor domain (PAS domain)"/>
    <property type="match status" value="4"/>
</dbReference>
<dbReference type="InterPro" id="IPR000014">
    <property type="entry name" value="PAS"/>
</dbReference>
<evidence type="ECO:0000313" key="13">
    <source>
        <dbReference type="Proteomes" id="UP001597506"/>
    </source>
</evidence>
<keyword evidence="4" id="KW-0808">Transferase</keyword>
<dbReference type="CDD" id="cd00130">
    <property type="entry name" value="PAS"/>
    <property type="match status" value="2"/>
</dbReference>
<proteinExistence type="predicted"/>
<dbReference type="PANTHER" id="PTHR43065:SF34">
    <property type="entry name" value="SPORULATION KINASE A"/>
    <property type="match status" value="1"/>
</dbReference>
<dbReference type="Pfam" id="PF13426">
    <property type="entry name" value="PAS_9"/>
    <property type="match status" value="3"/>
</dbReference>
<dbReference type="SUPFAM" id="SSF47384">
    <property type="entry name" value="Homodimeric domain of signal transducing histidine kinase"/>
    <property type="match status" value="1"/>
</dbReference>
<dbReference type="PROSITE" id="PS50112">
    <property type="entry name" value="PAS"/>
    <property type="match status" value="2"/>
</dbReference>
<dbReference type="InterPro" id="IPR003661">
    <property type="entry name" value="HisK_dim/P_dom"/>
</dbReference>
<organism evidence="12 13">
    <name type="scientific">Bacillus seohaeanensis</name>
    <dbReference type="NCBI Taxonomy" id="284580"/>
    <lineage>
        <taxon>Bacteria</taxon>
        <taxon>Bacillati</taxon>
        <taxon>Bacillota</taxon>
        <taxon>Bacilli</taxon>
        <taxon>Bacillales</taxon>
        <taxon>Bacillaceae</taxon>
        <taxon>Bacillus</taxon>
    </lineage>
</organism>
<dbReference type="NCBIfam" id="TIGR00229">
    <property type="entry name" value="sensory_box"/>
    <property type="match status" value="3"/>
</dbReference>
<keyword evidence="5" id="KW-0547">Nucleotide-binding</keyword>
<name>A0ABW5RNK4_9BACI</name>
<keyword evidence="13" id="KW-1185">Reference proteome</keyword>
<dbReference type="PROSITE" id="PS50109">
    <property type="entry name" value="HIS_KIN"/>
    <property type="match status" value="1"/>
</dbReference>
<dbReference type="RefSeq" id="WP_377933266.1">
    <property type="nucleotide sequence ID" value="NZ_JBHUMF010000012.1"/>
</dbReference>
<protein>
    <recommendedName>
        <fullName evidence="2">histidine kinase</fullName>
        <ecNumber evidence="2">2.7.13.3</ecNumber>
    </recommendedName>
</protein>
<dbReference type="InterPro" id="IPR004358">
    <property type="entry name" value="Sig_transdc_His_kin-like_C"/>
</dbReference>
<dbReference type="InterPro" id="IPR000700">
    <property type="entry name" value="PAS-assoc_C"/>
</dbReference>
<keyword evidence="7" id="KW-0067">ATP-binding</keyword>
<keyword evidence="8" id="KW-0902">Two-component regulatory system</keyword>
<evidence type="ECO:0000256" key="4">
    <source>
        <dbReference type="ARBA" id="ARBA00022679"/>
    </source>
</evidence>
<evidence type="ECO:0000256" key="8">
    <source>
        <dbReference type="ARBA" id="ARBA00023012"/>
    </source>
</evidence>
<dbReference type="Pfam" id="PF02518">
    <property type="entry name" value="HATPase_c"/>
    <property type="match status" value="1"/>
</dbReference>
<sequence length="821" mass="92990">MKRKGRKMEEINGNQTIFIDQLQAPAFIVKNNTRLVRTNQKFEELVKIYPNILNEILQNEYVEIGSYLVTTKSLEAEDKLYVLTPFQEPIQNISNMERPPKATNVDSRSVIYESLIYNSPTCVCIVDNQGIILEMNPSFLSLFNLTEELIGTHLLEHSSFSNSSLALLLVEGLRGKRFMGKEVAFPIDGKDSCTVSITLAPASFTSKGDIESVGIIMHDMTEKKRFEQELLSLKVELENTLKLQKSITYKIKKKKDNFIIDMAAGDLLNRLDLTPEDIIGKRIQEIFDHSHIHRLQPKLKSVWETGKELTYEGKYKSLEYISSVVPVIRDGEVVEVICSVSDISLLKDVQRKLLENEQKYKSIVHYNPDYIFMLNTSGIINEINPAAYEQWGNMDTSIIGGHFSRFIVDGYRKKAIEQFEKTFKSEPTKFITVVDDGKGGRMHLSLTNIPVKINDEVIGIYGIGRDITEKLKMEEALIEAKELLEAYFEHSADGIALLDPEGQVLKVNQQFGDMFGWKEEEITGKPITFIHRKDQVDQFKRNIEIVKAGKRINDVETVRYRKDQTPIDIAFNLSPILNKQGNLIGISAIIRDLSEKKRQEDLLKKSEQLAMIGQLAAGVAHEIRNPLTTLKGFLQLIVESSNNSFYLEVIQGELDRIELITNEFLALSKPRAVQFTMCSFTSLLTSSVEFIKMECLKQGVDVQFSVDDVEIYCDAHQMKQVILNVMKNALEAMPKGGLLNVSLEKKGKHAKLLIQDNGKGIPPERMKHLGEPFYSTKEKGTGLGLMICQKIMKEHHGSFTIHSVMGEGTKVEIKVPLGKTN</sequence>
<dbReference type="InterPro" id="IPR003594">
    <property type="entry name" value="HATPase_dom"/>
</dbReference>
<dbReference type="CDD" id="cd00075">
    <property type="entry name" value="HATPase"/>
    <property type="match status" value="1"/>
</dbReference>
<dbReference type="SMART" id="SM00387">
    <property type="entry name" value="HATPase_c"/>
    <property type="match status" value="1"/>
</dbReference>
<dbReference type="CDD" id="cd00082">
    <property type="entry name" value="HisKA"/>
    <property type="match status" value="1"/>
</dbReference>
<dbReference type="SMART" id="SM00388">
    <property type="entry name" value="HisKA"/>
    <property type="match status" value="1"/>
</dbReference>
<gene>
    <name evidence="12" type="ORF">ACFSUL_04990</name>
</gene>
<comment type="catalytic activity">
    <reaction evidence="1">
        <text>ATP + protein L-histidine = ADP + protein N-phospho-L-histidine.</text>
        <dbReference type="EC" id="2.7.13.3"/>
    </reaction>
</comment>
<evidence type="ECO:0000259" key="9">
    <source>
        <dbReference type="PROSITE" id="PS50109"/>
    </source>
</evidence>
<feature type="domain" description="PAS" evidence="10">
    <location>
        <begin position="480"/>
        <end position="535"/>
    </location>
</feature>
<dbReference type="InterPro" id="IPR013767">
    <property type="entry name" value="PAS_fold"/>
</dbReference>
<evidence type="ECO:0000256" key="5">
    <source>
        <dbReference type="ARBA" id="ARBA00022741"/>
    </source>
</evidence>
<evidence type="ECO:0000313" key="12">
    <source>
        <dbReference type="EMBL" id="MFD2680103.1"/>
    </source>
</evidence>
<evidence type="ECO:0000256" key="1">
    <source>
        <dbReference type="ARBA" id="ARBA00000085"/>
    </source>
</evidence>
<dbReference type="PROSITE" id="PS50113">
    <property type="entry name" value="PAC"/>
    <property type="match status" value="1"/>
</dbReference>
<dbReference type="Gene3D" id="3.30.565.10">
    <property type="entry name" value="Histidine kinase-like ATPase, C-terminal domain"/>
    <property type="match status" value="1"/>
</dbReference>
<evidence type="ECO:0000259" key="10">
    <source>
        <dbReference type="PROSITE" id="PS50112"/>
    </source>
</evidence>
<keyword evidence="6" id="KW-0418">Kinase</keyword>
<feature type="domain" description="PAS" evidence="10">
    <location>
        <begin position="356"/>
        <end position="426"/>
    </location>
</feature>
<evidence type="ECO:0000256" key="3">
    <source>
        <dbReference type="ARBA" id="ARBA00022553"/>
    </source>
</evidence>
<accession>A0ABW5RNK4</accession>